<protein>
    <recommendedName>
        <fullName evidence="14">Probable beta-glucosidase G</fullName>
        <ecNumber evidence="5">3.2.1.21</ecNumber>
    </recommendedName>
    <alternativeName>
        <fullName evidence="15">Beta-D-glucoside glucohydrolase G</fullName>
    </alternativeName>
    <alternativeName>
        <fullName evidence="16">Cellobiase G</fullName>
    </alternativeName>
    <alternativeName>
        <fullName evidence="17">Gentiobiase G</fullName>
    </alternativeName>
</protein>
<organism evidence="21 25">
    <name type="scientific">Wallemia mellicola</name>
    <dbReference type="NCBI Taxonomy" id="1708541"/>
    <lineage>
        <taxon>Eukaryota</taxon>
        <taxon>Fungi</taxon>
        <taxon>Dikarya</taxon>
        <taxon>Basidiomycota</taxon>
        <taxon>Wallemiomycotina</taxon>
        <taxon>Wallemiomycetes</taxon>
        <taxon>Wallemiales</taxon>
        <taxon>Wallemiaceae</taxon>
        <taxon>Wallemia</taxon>
    </lineage>
</organism>
<evidence type="ECO:0000256" key="8">
    <source>
        <dbReference type="ARBA" id="ARBA00022801"/>
    </source>
</evidence>
<comment type="similarity">
    <text evidence="4">Belongs to the glycosyl hydrolase 3 family.</text>
</comment>
<dbReference type="GO" id="GO:0008422">
    <property type="term" value="F:beta-glucosidase activity"/>
    <property type="evidence" value="ECO:0007669"/>
    <property type="project" value="UniProtKB-EC"/>
</dbReference>
<dbReference type="InterPro" id="IPR050288">
    <property type="entry name" value="Cellulose_deg_GH3"/>
</dbReference>
<sequence length="790" mass="86349">MKFTTLLTLAVGLTVVNSRVVSRQEDEIDASNNRENNDPNVYPPPLANGGKAWADAFKQAEEIVSQMSIEEKAALITSQEGRCVGTSAGAERLGIPQLCMMDGPTGPRPIKGISQFPVGQAAAATWDRDLIYQRSKRMGQEFFDQGIHIALAPVSAGPIGRSPLGGRNWEGSYPDPYANGVYSYLSVLGLQDSHVAATTKHWIGYEQETFRHPYNTSQQDDVFPVLEQEPISSNIDDVTTHEVYMAPFAEAIRAGSAHIMCSYNDVNGTHACNNAYTQNHLLKTELNFQGAVVSDWGGVHHDIESATNGLDFSAPGVGFNGTMGHFWGGLADLVKDGSVPEERVTDAAIRLLTPYYWLGQDSENTPPEIVFNGNKYNLKDENGYRNVRQADTADLIREIGTESVTLLKNTGGLPLNKPERLVALGSDLASNALGPDGCGDDGTECPMGNFNGTLTIGGGSGYTIPPYITTPLEALKQRTQADGTEFSYALKNDDTTIQKIVPRSDATLVFVNNWAKEEADRHDINIVEEQASLIDAAVNSSSNVILVLHTPGVVDIEKWVNNENVTAIVESYYPGQETGSSVVPVLFGDVSPSGKLPFTWGKSLDDYPPNTVVSDAVKEPQADFTEGLLIDYKWFDKHNIEPRYEFGFGLSYTTFGFSDISVEDTYKKDDKEIQATNEPFEGFEEGKSLYDVVKTVTATVSNTGDVEGSEVAQLYVSFPGEGQPPRQLRGFEKVKNLKSGESQQVTFDLRLKDLSVWDTNKQMWVLPSGEYTFFVGSSSRDLPLHATSTQ</sequence>
<dbReference type="Pfam" id="PF14310">
    <property type="entry name" value="Fn3-like"/>
    <property type="match status" value="1"/>
</dbReference>
<evidence type="ECO:0000256" key="6">
    <source>
        <dbReference type="ARBA" id="ARBA00022525"/>
    </source>
</evidence>
<dbReference type="Proteomes" id="UP000309601">
    <property type="component" value="Unassembled WGS sequence"/>
</dbReference>
<evidence type="ECO:0000256" key="3">
    <source>
        <dbReference type="ARBA" id="ARBA00004987"/>
    </source>
</evidence>
<dbReference type="PANTHER" id="PTHR42715:SF12">
    <property type="entry name" value="BETA-GLUCOSIDASE G-RELATED"/>
    <property type="match status" value="1"/>
</dbReference>
<evidence type="ECO:0000256" key="14">
    <source>
        <dbReference type="ARBA" id="ARBA00039579"/>
    </source>
</evidence>
<evidence type="ECO:0000256" key="15">
    <source>
        <dbReference type="ARBA" id="ARBA00041276"/>
    </source>
</evidence>
<dbReference type="Proteomes" id="UP000305362">
    <property type="component" value="Unassembled WGS sequence"/>
</dbReference>
<dbReference type="EC" id="3.2.1.21" evidence="5"/>
<evidence type="ECO:0000313" key="21">
    <source>
        <dbReference type="EMBL" id="TIC66365.1"/>
    </source>
</evidence>
<evidence type="ECO:0000256" key="4">
    <source>
        <dbReference type="ARBA" id="ARBA00005336"/>
    </source>
</evidence>
<evidence type="ECO:0000256" key="17">
    <source>
        <dbReference type="ARBA" id="ARBA00041808"/>
    </source>
</evidence>
<comment type="caution">
    <text evidence="21">The sequence shown here is derived from an EMBL/GenBank/DDBJ whole genome shotgun (WGS) entry which is preliminary data.</text>
</comment>
<keyword evidence="10" id="KW-0119">Carbohydrate metabolism</keyword>
<dbReference type="Pfam" id="PF01915">
    <property type="entry name" value="Glyco_hydro_3_C"/>
    <property type="match status" value="1"/>
</dbReference>
<dbReference type="SUPFAM" id="SSF52279">
    <property type="entry name" value="Beta-D-glucan exohydrolase, C-terminal domain"/>
    <property type="match status" value="1"/>
</dbReference>
<evidence type="ECO:0000259" key="19">
    <source>
        <dbReference type="SMART" id="SM01217"/>
    </source>
</evidence>
<accession>A0A4T0N2R9</accession>
<dbReference type="InterPro" id="IPR036962">
    <property type="entry name" value="Glyco_hydro_3_N_sf"/>
</dbReference>
<gene>
    <name evidence="21" type="ORF">E3Q01_01718</name>
    <name evidence="22" type="ORF">E3Q02_01079</name>
    <name evidence="20" type="ORF">E3Q03_04148</name>
</gene>
<dbReference type="FunFam" id="3.20.20.300:FF:000002">
    <property type="entry name" value="Probable beta-glucosidase"/>
    <property type="match status" value="1"/>
</dbReference>
<feature type="domain" description="Fibronectin type III-like" evidence="19">
    <location>
        <begin position="710"/>
        <end position="779"/>
    </location>
</feature>
<comment type="function">
    <text evidence="13">Beta-glucosidases are one of a number of cellulolytic enzymes involved in the degradation of cellulosic biomass. Catalyzes the last step releasing glucose from the inhibitory cellobiose.</text>
</comment>
<dbReference type="PRINTS" id="PR00133">
    <property type="entry name" value="GLHYDRLASE3"/>
</dbReference>
<dbReference type="InterPro" id="IPR017853">
    <property type="entry name" value="GH"/>
</dbReference>
<dbReference type="EMBL" id="SPRX01000017">
    <property type="protein sequence ID" value="TIC66365.1"/>
    <property type="molecule type" value="Genomic_DNA"/>
</dbReference>
<dbReference type="SMART" id="SM01217">
    <property type="entry name" value="Fn3_like"/>
    <property type="match status" value="1"/>
</dbReference>
<keyword evidence="7 18" id="KW-0732">Signal</keyword>
<feature type="chain" id="PRO_5044091140" description="Probable beta-glucosidase G" evidence="18">
    <location>
        <begin position="19"/>
        <end position="790"/>
    </location>
</feature>
<dbReference type="InterPro" id="IPR001764">
    <property type="entry name" value="Glyco_hydro_3_N"/>
</dbReference>
<comment type="catalytic activity">
    <reaction evidence="1">
        <text>Hydrolysis of terminal, non-reducing beta-D-glucosyl residues with release of beta-D-glucose.</text>
        <dbReference type="EC" id="3.2.1.21"/>
    </reaction>
</comment>
<dbReference type="GO" id="GO:0009251">
    <property type="term" value="P:glucan catabolic process"/>
    <property type="evidence" value="ECO:0007669"/>
    <property type="project" value="TreeGrafter"/>
</dbReference>
<dbReference type="Proteomes" id="UP000310708">
    <property type="component" value="Unassembled WGS sequence"/>
</dbReference>
<evidence type="ECO:0000313" key="24">
    <source>
        <dbReference type="Proteomes" id="UP000309601"/>
    </source>
</evidence>
<dbReference type="Pfam" id="PF00933">
    <property type="entry name" value="Glyco_hydro_3"/>
    <property type="match status" value="1"/>
</dbReference>
<dbReference type="SUPFAM" id="SSF51445">
    <property type="entry name" value="(Trans)glycosidases"/>
    <property type="match status" value="1"/>
</dbReference>
<dbReference type="GO" id="GO:0005576">
    <property type="term" value="C:extracellular region"/>
    <property type="evidence" value="ECO:0007669"/>
    <property type="project" value="UniProtKB-SubCell"/>
</dbReference>
<keyword evidence="6" id="KW-0964">Secreted</keyword>
<keyword evidence="9" id="KW-0325">Glycoprotein</keyword>
<evidence type="ECO:0000256" key="1">
    <source>
        <dbReference type="ARBA" id="ARBA00000448"/>
    </source>
</evidence>
<dbReference type="InterPro" id="IPR013783">
    <property type="entry name" value="Ig-like_fold"/>
</dbReference>
<name>A0A4T0N2R9_9BASI</name>
<dbReference type="EMBL" id="SPRW01000008">
    <property type="protein sequence ID" value="TIC68727.1"/>
    <property type="molecule type" value="Genomic_DNA"/>
</dbReference>
<evidence type="ECO:0000313" key="22">
    <source>
        <dbReference type="EMBL" id="TIC68727.1"/>
    </source>
</evidence>
<evidence type="ECO:0000313" key="23">
    <source>
        <dbReference type="Proteomes" id="UP000305362"/>
    </source>
</evidence>
<dbReference type="Gene3D" id="2.60.40.10">
    <property type="entry name" value="Immunoglobulins"/>
    <property type="match status" value="1"/>
</dbReference>
<keyword evidence="12" id="KW-0624">Polysaccharide degradation</keyword>
<evidence type="ECO:0000256" key="9">
    <source>
        <dbReference type="ARBA" id="ARBA00023180"/>
    </source>
</evidence>
<dbReference type="InterPro" id="IPR002772">
    <property type="entry name" value="Glyco_hydro_3_C"/>
</dbReference>
<evidence type="ECO:0000256" key="7">
    <source>
        <dbReference type="ARBA" id="ARBA00022729"/>
    </source>
</evidence>
<comment type="subcellular location">
    <subcellularLocation>
        <location evidence="2">Secreted</location>
    </subcellularLocation>
</comment>
<dbReference type="Gene3D" id="3.40.50.1700">
    <property type="entry name" value="Glycoside hydrolase family 3 C-terminal domain"/>
    <property type="match status" value="1"/>
</dbReference>
<keyword evidence="11" id="KW-0326">Glycosidase</keyword>
<dbReference type="PANTHER" id="PTHR42715">
    <property type="entry name" value="BETA-GLUCOSIDASE"/>
    <property type="match status" value="1"/>
</dbReference>
<evidence type="ECO:0000313" key="20">
    <source>
        <dbReference type="EMBL" id="TIC58741.1"/>
    </source>
</evidence>
<proteinExistence type="inferred from homology"/>
<evidence type="ECO:0000256" key="12">
    <source>
        <dbReference type="ARBA" id="ARBA00023326"/>
    </source>
</evidence>
<evidence type="ECO:0000256" key="5">
    <source>
        <dbReference type="ARBA" id="ARBA00012744"/>
    </source>
</evidence>
<dbReference type="Gene3D" id="3.20.20.300">
    <property type="entry name" value="Glycoside hydrolase, family 3, N-terminal domain"/>
    <property type="match status" value="1"/>
</dbReference>
<dbReference type="AlphaFoldDB" id="A0A4T0N2R9"/>
<evidence type="ECO:0000313" key="25">
    <source>
        <dbReference type="Proteomes" id="UP000310708"/>
    </source>
</evidence>
<feature type="signal peptide" evidence="18">
    <location>
        <begin position="1"/>
        <end position="18"/>
    </location>
</feature>
<dbReference type="InterPro" id="IPR036881">
    <property type="entry name" value="Glyco_hydro_3_C_sf"/>
</dbReference>
<comment type="pathway">
    <text evidence="3">Glycan metabolism; cellulose degradation.</text>
</comment>
<keyword evidence="8 21" id="KW-0378">Hydrolase</keyword>
<dbReference type="InterPro" id="IPR026891">
    <property type="entry name" value="Fn3-like"/>
</dbReference>
<evidence type="ECO:0000256" key="10">
    <source>
        <dbReference type="ARBA" id="ARBA00023277"/>
    </source>
</evidence>
<evidence type="ECO:0000256" key="13">
    <source>
        <dbReference type="ARBA" id="ARBA00024983"/>
    </source>
</evidence>
<reference evidence="23 24" key="1">
    <citation type="submission" date="2019-03" db="EMBL/GenBank/DDBJ databases">
        <title>Sequencing 25 genomes of Wallemia mellicola.</title>
        <authorList>
            <person name="Gostincar C."/>
        </authorList>
    </citation>
    <scope>NUCLEOTIDE SEQUENCE [LARGE SCALE GENOMIC DNA]</scope>
    <source>
        <strain evidence="22 24">EXF-1274</strain>
        <strain evidence="20 23">EXF-1277</strain>
        <strain evidence="21 25">EXF-757</strain>
    </source>
</reference>
<evidence type="ECO:0000256" key="11">
    <source>
        <dbReference type="ARBA" id="ARBA00023295"/>
    </source>
</evidence>
<evidence type="ECO:0000256" key="18">
    <source>
        <dbReference type="SAM" id="SignalP"/>
    </source>
</evidence>
<evidence type="ECO:0000256" key="2">
    <source>
        <dbReference type="ARBA" id="ARBA00004613"/>
    </source>
</evidence>
<dbReference type="OrthoDB" id="416222at2759"/>
<dbReference type="EMBL" id="SPRV01000079">
    <property type="protein sequence ID" value="TIC58741.1"/>
    <property type="molecule type" value="Genomic_DNA"/>
</dbReference>
<evidence type="ECO:0000256" key="16">
    <source>
        <dbReference type="ARBA" id="ARBA00041601"/>
    </source>
</evidence>